<dbReference type="InterPro" id="IPR054459">
    <property type="entry name" value="Bfc_dom"/>
</dbReference>
<dbReference type="AlphaFoldDB" id="A0A6J2TIT2"/>
<name>A0A6J2TIT2_DROLE</name>
<organism evidence="2 3">
    <name type="scientific">Drosophila lebanonensis</name>
    <name type="common">Fruit fly</name>
    <name type="synonym">Scaptodrosophila lebanonensis</name>
    <dbReference type="NCBI Taxonomy" id="7225"/>
    <lineage>
        <taxon>Eukaryota</taxon>
        <taxon>Metazoa</taxon>
        <taxon>Ecdysozoa</taxon>
        <taxon>Arthropoda</taxon>
        <taxon>Hexapoda</taxon>
        <taxon>Insecta</taxon>
        <taxon>Pterygota</taxon>
        <taxon>Neoptera</taxon>
        <taxon>Endopterygota</taxon>
        <taxon>Diptera</taxon>
        <taxon>Brachycera</taxon>
        <taxon>Muscomorpha</taxon>
        <taxon>Ephydroidea</taxon>
        <taxon>Drosophilidae</taxon>
        <taxon>Scaptodrosophila</taxon>
    </lineage>
</organism>
<dbReference type="Proteomes" id="UP000504634">
    <property type="component" value="Unplaced"/>
</dbReference>
<feature type="domain" description="Transcriptional cofactor Bfc" evidence="1">
    <location>
        <begin position="117"/>
        <end position="193"/>
    </location>
</feature>
<dbReference type="Pfam" id="PF22576">
    <property type="entry name" value="Bfc"/>
    <property type="match status" value="1"/>
</dbReference>
<evidence type="ECO:0000313" key="3">
    <source>
        <dbReference type="RefSeq" id="XP_030375345.1"/>
    </source>
</evidence>
<protein>
    <submittedName>
        <fullName evidence="3">Uncharacterized protein LOC115624683</fullName>
    </submittedName>
</protein>
<keyword evidence="2" id="KW-1185">Reference proteome</keyword>
<gene>
    <name evidence="3" type="primary">LOC115624683</name>
</gene>
<dbReference type="OrthoDB" id="6624851at2759"/>
<reference evidence="3" key="1">
    <citation type="submission" date="2025-08" db="UniProtKB">
        <authorList>
            <consortium name="RefSeq"/>
        </authorList>
    </citation>
    <scope>IDENTIFICATION</scope>
    <source>
        <strain evidence="3">11010-0011.00</strain>
        <tissue evidence="3">Whole body</tissue>
    </source>
</reference>
<dbReference type="RefSeq" id="XP_030375345.1">
    <property type="nucleotide sequence ID" value="XM_030519485.1"/>
</dbReference>
<proteinExistence type="predicted"/>
<evidence type="ECO:0000313" key="2">
    <source>
        <dbReference type="Proteomes" id="UP000504634"/>
    </source>
</evidence>
<accession>A0A6J2TIT2</accession>
<dbReference type="GeneID" id="115624683"/>
<evidence type="ECO:0000259" key="1">
    <source>
        <dbReference type="Pfam" id="PF22576"/>
    </source>
</evidence>
<sequence>MAQNFLYMFEFVVDDLLITRQNLCAPEEYPTCCEITFRSSVFVSICDREYGSCVNPCQPKCGKCCMFSLESPVTDKDRVLIHVYKKRTDRCKFLIGLSDLAAKPIFDRVNESFQAENPNWEKILNEHINNMPKMRQASKNPLDNCACYERAMERKEQLCPTSELSKRLLPLFNLCKMQTGNIVLIMRLVCNGPAIVSSFPFNRVCSRNPKCPEPCPSCPSCGKAPKNAGGGQICPPPSSCGGGCGGGAGGAGAAAAAGAGGKKCRGKCRSPSPVCVQPDPCYKPDDEPMKCLRYFACNLDKMCPCDYCEDEFDRACPTVPQKKKKLSPIEQRLEPCNPCGGIPSMPRNRGGASVEGGKKDKYPRQSGGGVIQVCDPDAKPESRCGKCDPCENACCPEYEMCCDQARQRAIRKLRHLLVKYNIQIE</sequence>